<evidence type="ECO:0008006" key="4">
    <source>
        <dbReference type="Google" id="ProtNLM"/>
    </source>
</evidence>
<dbReference type="PANTHER" id="PTHR35764">
    <property type="entry name" value="PROTEIN SHORTAGE IN CHIASMATA 1"/>
    <property type="match status" value="1"/>
</dbReference>
<evidence type="ECO:0000256" key="1">
    <source>
        <dbReference type="SAM" id="MobiDB-lite"/>
    </source>
</evidence>
<evidence type="ECO:0000313" key="2">
    <source>
        <dbReference type="EMBL" id="WOL06064.1"/>
    </source>
</evidence>
<feature type="region of interest" description="Disordered" evidence="1">
    <location>
        <begin position="1466"/>
        <end position="1493"/>
    </location>
</feature>
<feature type="compositionally biased region" description="Polar residues" evidence="1">
    <location>
        <begin position="1484"/>
        <end position="1493"/>
    </location>
</feature>
<accession>A0AAQ3KDG7</accession>
<gene>
    <name evidence="2" type="ORF">Cni_G14796</name>
</gene>
<dbReference type="InterPro" id="IPR038824">
    <property type="entry name" value="SHOC1-like"/>
</dbReference>
<reference evidence="2 3" key="1">
    <citation type="submission" date="2023-10" db="EMBL/GenBank/DDBJ databases">
        <title>Chromosome-scale genome assembly provides insights into flower coloration mechanisms of Canna indica.</title>
        <authorList>
            <person name="Li C."/>
        </authorList>
    </citation>
    <scope>NUCLEOTIDE SEQUENCE [LARGE SCALE GENOMIC DNA]</scope>
    <source>
        <tissue evidence="2">Flower</tissue>
    </source>
</reference>
<keyword evidence="3" id="KW-1185">Reference proteome</keyword>
<name>A0AAQ3KDG7_9LILI</name>
<dbReference type="EMBL" id="CP136893">
    <property type="protein sequence ID" value="WOL06064.1"/>
    <property type="molecule type" value="Genomic_DNA"/>
</dbReference>
<dbReference type="Proteomes" id="UP001327560">
    <property type="component" value="Chromosome 4"/>
</dbReference>
<dbReference type="GO" id="GO:0000712">
    <property type="term" value="P:resolution of meiotic recombination intermediates"/>
    <property type="evidence" value="ECO:0007669"/>
    <property type="project" value="TreeGrafter"/>
</dbReference>
<dbReference type="PANTHER" id="PTHR35764:SF1">
    <property type="entry name" value="PROTEIN SHORTAGE IN CHIASMATA 1"/>
    <property type="match status" value="1"/>
</dbReference>
<protein>
    <recommendedName>
        <fullName evidence="4">Protein SHORTAGE IN CHIASMATA 1</fullName>
    </recommendedName>
</protein>
<organism evidence="2 3">
    <name type="scientific">Canna indica</name>
    <name type="common">Indian-shot</name>
    <dbReference type="NCBI Taxonomy" id="4628"/>
    <lineage>
        <taxon>Eukaryota</taxon>
        <taxon>Viridiplantae</taxon>
        <taxon>Streptophyta</taxon>
        <taxon>Embryophyta</taxon>
        <taxon>Tracheophyta</taxon>
        <taxon>Spermatophyta</taxon>
        <taxon>Magnoliopsida</taxon>
        <taxon>Liliopsida</taxon>
        <taxon>Zingiberales</taxon>
        <taxon>Cannaceae</taxon>
        <taxon>Canna</taxon>
    </lineage>
</organism>
<evidence type="ECO:0000313" key="3">
    <source>
        <dbReference type="Proteomes" id="UP001327560"/>
    </source>
</evidence>
<proteinExistence type="predicted"/>
<sequence length="1607" mass="181572">MRSRFLNTDYFSFSSRSQIETLSRFQVLPLPPPPHLSPTVPSSIVEIPLPNTDLDLRVPFELDPFPIENALSQFLSDVIPKTQAAAEEGSSLRIGPRKQQFDSVSREIYDIEKGGAGFYVVEGPERSVALDASISDVTAMLIHAEKDADEDLDLRYNGFLAKNSLGYELHKELAFELVEVDLPLIKTRSSLVRLLTLSFSPVINSFRADSMDIDVDVKVIYPHKVAKSTYLVDEIHNKFDELEVSCLKTTSSFTDRTMEHKLVLPQFEVNENYLDPQAGISNAEALSCLHSIIQSCPGLRVDESVLNANEFLECNSIDIMGDFSGDSLMDYSPEEKPLSLSFILEMDILNLGDIMLLERGSAIYAIASDEGCPHLPCSVHFQEVQNFDFPSEDVLQIVVSSQQAKSFDMTDLMVVNEMEVTGLYQSFVSTELALVDDTFKSLPAPFLFDDKAMKSTNMVVEELLQSLEPYSSSACDDIYLDWHLVLEGICNREICFSYMNMLHNVSTCETTSYLQTDCEEIVSIDIDFFDDFPQNVDMLESKELPKELCRSAQHVTYLSANAKTSQLKNNGILNAERNQIIISEKSSFLFESMSQSNDLNFFLDVRRGTSMEKRSDKQISPPVPVYQESPFPCDVQKDNSARWVIDVRSVILSENILGLMQDIHKTYLAILEESSYLKKNLQQITDNPETLSISKQKLLHLISDRFAKQYISDSCDKDVMTFIALYCLKQLAYFLCFFGVHVAHLYISYSVRSINSIAERLRSLEALLEDVCWKSEKQLVESHPSLSVIEEILIPNIQNANKILIIAEKVFWLPLTQKLTSMRIKFHPLMVDHVPTNNLDKIDNITYEASVLEWLQHSDCLLASYENVSASFPFNKFGIILEYGGPYASSRLSSVSPNSDGYPRVHFIHVEFESHLIAIALCEGPDACKLPEPTREGTSQFIPSVQKSLSNIIEVLNFVPTEKNKGFLSYKYVNHMESSHENECESIPCLARSNDVDQRESCSPDVVVIVNTQNFEKKMLISRRTSYQKILAMEKRGVQVVERDVDLPLDLIFNAAVCLIWYEARNFMVMKATRTEDSYITMFVENIATNILMSLSYSFSTCILIFEGETSFLSAIMESSDVLYAAAAGLDMNLQLFCSYEPDSTDDIILSCIKAATRSTRGLYPAMPESESIGESFLTRFPSINPLSAHAILSSGGSLVEFLEWSNERRIQVVGKYLVPRESVSLFGVLCKYGEVGESKSVMTECSSIDSDINSGLLPSPRKRQKHAYHSLPMLTDDPLLAKPLNQNIRLTEKPPTFQQHQLRNFSSIQEKMRKIDSNYYNMSGKRSSGTTVSVHDLNHTFECNYANTDFISEINNHDCNIFDENPFASDTFNFLEAQKTVSEPTIRSLHATSRQAPHTKNHSMFLTSGGINHDSKNNSLNGHYPSSSDGIFKYGNIHSNKDDGLVIDQDHFCKNFLQDSQEFQTNSFSSSAKENVPPAYGGNSFSNTTQPSRLQRHGWFTDFLHRLKEKGNKQQQTLPRNPCFNCTRFSNVKNTPSTSQSPSIIDTYRYQSSNQTNNTAKRKGKRVVKRQVNSSAREWKDSSLIARTWTPIDKRARQVMATECYC</sequence>